<reference evidence="1 2" key="1">
    <citation type="submission" date="2019-02" db="EMBL/GenBank/DDBJ databases">
        <title>Deep-cultivation of Planctomycetes and their phenomic and genomic characterization uncovers novel biology.</title>
        <authorList>
            <person name="Wiegand S."/>
            <person name="Jogler M."/>
            <person name="Boedeker C."/>
            <person name="Pinto D."/>
            <person name="Vollmers J."/>
            <person name="Rivas-Marin E."/>
            <person name="Kohn T."/>
            <person name="Peeters S.H."/>
            <person name="Heuer A."/>
            <person name="Rast P."/>
            <person name="Oberbeckmann S."/>
            <person name="Bunk B."/>
            <person name="Jeske O."/>
            <person name="Meyerdierks A."/>
            <person name="Storesund J.E."/>
            <person name="Kallscheuer N."/>
            <person name="Luecker S."/>
            <person name="Lage O.M."/>
            <person name="Pohl T."/>
            <person name="Merkel B.J."/>
            <person name="Hornburger P."/>
            <person name="Mueller R.-W."/>
            <person name="Bruemmer F."/>
            <person name="Labrenz M."/>
            <person name="Spormann A.M."/>
            <person name="Op Den Camp H."/>
            <person name="Overmann J."/>
            <person name="Amann R."/>
            <person name="Jetten M.S.M."/>
            <person name="Mascher T."/>
            <person name="Medema M.H."/>
            <person name="Devos D.P."/>
            <person name="Kaster A.-K."/>
            <person name="Ovreas L."/>
            <person name="Rohde M."/>
            <person name="Galperin M.Y."/>
            <person name="Jogler C."/>
        </authorList>
    </citation>
    <scope>NUCLEOTIDE SEQUENCE [LARGE SCALE GENOMIC DNA]</scope>
    <source>
        <strain evidence="1 2">Pla52n</strain>
    </source>
</reference>
<sequence length="60" mass="6728">MPVIVYRKSATSVVSRCLPQSGRPTVEMGGPYFVMHSMTYGYFGPVFFCPHIFLPQLSVL</sequence>
<accession>A0A5C5ZLE8</accession>
<name>A0A5C5ZLE8_9BACT</name>
<protein>
    <submittedName>
        <fullName evidence="1">Uncharacterized protein</fullName>
    </submittedName>
</protein>
<keyword evidence="2" id="KW-1185">Reference proteome</keyword>
<dbReference type="EMBL" id="SJPN01000032">
    <property type="protein sequence ID" value="TWT87797.1"/>
    <property type="molecule type" value="Genomic_DNA"/>
</dbReference>
<dbReference type="Proteomes" id="UP000320176">
    <property type="component" value="Unassembled WGS sequence"/>
</dbReference>
<gene>
    <name evidence="1" type="ORF">Pla52n_69910</name>
</gene>
<organism evidence="1 2">
    <name type="scientific">Stieleria varia</name>
    <dbReference type="NCBI Taxonomy" id="2528005"/>
    <lineage>
        <taxon>Bacteria</taxon>
        <taxon>Pseudomonadati</taxon>
        <taxon>Planctomycetota</taxon>
        <taxon>Planctomycetia</taxon>
        <taxon>Pirellulales</taxon>
        <taxon>Pirellulaceae</taxon>
        <taxon>Stieleria</taxon>
    </lineage>
</organism>
<evidence type="ECO:0000313" key="1">
    <source>
        <dbReference type="EMBL" id="TWT87797.1"/>
    </source>
</evidence>
<comment type="caution">
    <text evidence="1">The sequence shown here is derived from an EMBL/GenBank/DDBJ whole genome shotgun (WGS) entry which is preliminary data.</text>
</comment>
<evidence type="ECO:0000313" key="2">
    <source>
        <dbReference type="Proteomes" id="UP000320176"/>
    </source>
</evidence>
<dbReference type="AlphaFoldDB" id="A0A5C5ZLE8"/>
<proteinExistence type="predicted"/>